<keyword evidence="2" id="KW-1185">Reference proteome</keyword>
<reference evidence="1" key="1">
    <citation type="submission" date="2021-07" db="EMBL/GenBank/DDBJ databases">
        <title>Zhongshania sp. CAU 1632 isolated from seawater.</title>
        <authorList>
            <person name="Kim W."/>
        </authorList>
    </citation>
    <scope>NUCLEOTIDE SEQUENCE</scope>
    <source>
        <strain evidence="1">CAU 1632</strain>
    </source>
</reference>
<comment type="caution">
    <text evidence="1">The sequence shown here is derived from an EMBL/GenBank/DDBJ whole genome shotgun (WGS) entry which is preliminary data.</text>
</comment>
<dbReference type="Proteomes" id="UP001166291">
    <property type="component" value="Unassembled WGS sequence"/>
</dbReference>
<organism evidence="1 2">
    <name type="scientific">Zhongshania aquimaris</name>
    <dbReference type="NCBI Taxonomy" id="2857107"/>
    <lineage>
        <taxon>Bacteria</taxon>
        <taxon>Pseudomonadati</taxon>
        <taxon>Pseudomonadota</taxon>
        <taxon>Gammaproteobacteria</taxon>
        <taxon>Cellvibrionales</taxon>
        <taxon>Spongiibacteraceae</taxon>
        <taxon>Zhongshania</taxon>
    </lineage>
</organism>
<gene>
    <name evidence="1" type="ORF">KXJ70_15515</name>
</gene>
<protein>
    <recommendedName>
        <fullName evidence="3">DUF1214 domain-containing protein</fullName>
    </recommendedName>
</protein>
<dbReference type="EMBL" id="JAHWDQ010000004">
    <property type="protein sequence ID" value="MBW2942203.1"/>
    <property type="molecule type" value="Genomic_DNA"/>
</dbReference>
<evidence type="ECO:0000313" key="2">
    <source>
        <dbReference type="Proteomes" id="UP001166291"/>
    </source>
</evidence>
<name>A0ABS6VW16_9GAMM</name>
<evidence type="ECO:0000313" key="1">
    <source>
        <dbReference type="EMBL" id="MBW2942203.1"/>
    </source>
</evidence>
<evidence type="ECO:0008006" key="3">
    <source>
        <dbReference type="Google" id="ProtNLM"/>
    </source>
</evidence>
<dbReference type="RefSeq" id="WP_219044440.1">
    <property type="nucleotide sequence ID" value="NZ_JAHWDQ010000004.1"/>
</dbReference>
<accession>A0ABS6VW16</accession>
<proteinExistence type="predicted"/>
<sequence>MQDTTINPHANDRSLWVSFCERLKDAQATLDCSSSPKTAFDQAEGTRYLSRLVRLGLEIYLEGGDPDFPCFVLPSHATAKLGGDNPDNLYLSATIAGDREYRIHGNVGTVTYLSVGSKANNYSIDGTMASTGELSGHEFLADESGNFEIVASQHKPENGKAWLPLEDGSSVIQLRQTFLDRDNETPASISIERISAGPSVPPPLDPDVLAKKLMSAAEFVVGSSNLFASWATKFMSRPNQMCDWGQEMFIRAGGDPNIFYIHGFWHLGEKELLEITVPVPDCQHWNIQINNWWMESLDYRYLPVCINKHNAVLNDNETVTITVSHEELGSDNYLSTAGHHQGFLLLRWVGAETHPIPQCTVKKIN</sequence>